<evidence type="ECO:0000313" key="3">
    <source>
        <dbReference type="Proteomes" id="UP000184278"/>
    </source>
</evidence>
<evidence type="ECO:0000313" key="1">
    <source>
        <dbReference type="EMBL" id="SHI81632.1"/>
    </source>
</evidence>
<accession>A0A1M6E839</accession>
<organism evidence="1 3">
    <name type="scientific">Butyrivibrio fibrisolvens DSM 3071</name>
    <dbReference type="NCBI Taxonomy" id="1121131"/>
    <lineage>
        <taxon>Bacteria</taxon>
        <taxon>Bacillati</taxon>
        <taxon>Bacillota</taxon>
        <taxon>Clostridia</taxon>
        <taxon>Lachnospirales</taxon>
        <taxon>Lachnospiraceae</taxon>
        <taxon>Butyrivibrio</taxon>
    </lineage>
</organism>
<proteinExistence type="predicted"/>
<dbReference type="Proteomes" id="UP000184278">
    <property type="component" value="Unassembled WGS sequence"/>
</dbReference>
<evidence type="ECO:0000313" key="2">
    <source>
        <dbReference type="EMBL" id="SHJ12408.1"/>
    </source>
</evidence>
<dbReference type="EMBL" id="FQXK01000072">
    <property type="protein sequence ID" value="SHJ12408.1"/>
    <property type="molecule type" value="Genomic_DNA"/>
</dbReference>
<dbReference type="Pfam" id="PF20323">
    <property type="entry name" value="DUF6618"/>
    <property type="match status" value="1"/>
</dbReference>
<protein>
    <submittedName>
        <fullName evidence="1">Uncharacterized protein</fullName>
    </submittedName>
</protein>
<dbReference type="RefSeq" id="WP_167562761.1">
    <property type="nucleotide sequence ID" value="NZ_FQXK01000042.1"/>
</dbReference>
<sequence>HEPYEVTVYAFKDTFKLIFGQCHDGFFLCIPNKKMSCILESLDDIEEISYELLHPYEPLCFEDVIAISFALNELCKIIKVRRT</sequence>
<gene>
    <name evidence="1" type="ORF">SAMN02745229_03675</name>
    <name evidence="2" type="ORF">SAMN02745229_04126</name>
</gene>
<name>A0A1M6E839_BUTFI</name>
<keyword evidence="3" id="KW-1185">Reference proteome</keyword>
<dbReference type="InterPro" id="IPR046726">
    <property type="entry name" value="DUF6618"/>
</dbReference>
<reference evidence="3" key="2">
    <citation type="submission" date="2016-11" db="EMBL/GenBank/DDBJ databases">
        <authorList>
            <person name="Varghese N."/>
            <person name="Submissions S."/>
        </authorList>
    </citation>
    <scope>NUCLEOTIDE SEQUENCE [LARGE SCALE GENOMIC DNA]</scope>
    <source>
        <strain evidence="3">DSM 3071</strain>
    </source>
</reference>
<feature type="non-terminal residue" evidence="1">
    <location>
        <position position="1"/>
    </location>
</feature>
<reference evidence="1" key="1">
    <citation type="submission" date="2016-11" db="EMBL/GenBank/DDBJ databases">
        <authorList>
            <person name="Jaros S."/>
            <person name="Januszkiewicz K."/>
            <person name="Wedrychowicz H."/>
        </authorList>
    </citation>
    <scope>NUCLEOTIDE SEQUENCE [LARGE SCALE GENOMIC DNA]</scope>
    <source>
        <strain evidence="1">DSM 3071</strain>
    </source>
</reference>
<dbReference type="AlphaFoldDB" id="A0A1M6E839"/>
<dbReference type="EMBL" id="FQXK01000042">
    <property type="protein sequence ID" value="SHI81632.1"/>
    <property type="molecule type" value="Genomic_DNA"/>
</dbReference>